<dbReference type="SUPFAM" id="SSF55383">
    <property type="entry name" value="Copper amine oxidase, domain N"/>
    <property type="match status" value="1"/>
</dbReference>
<sequence length="259" mass="28911">MKKAFIATLVAVVFLLPSFSPSYAASQTVPVHLKAGKFFILYTAPGAPFVDKNNRLLIPLRSISDLFGAKVSYSNLEKAASLEWLGHSFQFKIGSKIAWVDGTESSMDTTPILKQGAMFLPIRLFLDHTDIKYIYDQNNQLLHITDEKILTGYEFTFFNDSDSNKDFQDGNIMLTSYTIERAKQSSKITIFAKNISKRVIKAGSADINPLAHFSDTISVDPYSRSSRPPLKEIKSGETSTITRTYGADLKYVISVARNK</sequence>
<evidence type="ECO:0000259" key="2">
    <source>
        <dbReference type="Pfam" id="PF07833"/>
    </source>
</evidence>
<proteinExistence type="predicted"/>
<evidence type="ECO:0000313" key="4">
    <source>
        <dbReference type="Proteomes" id="UP001248709"/>
    </source>
</evidence>
<evidence type="ECO:0000256" key="1">
    <source>
        <dbReference type="SAM" id="SignalP"/>
    </source>
</evidence>
<dbReference type="Gene3D" id="3.30.457.10">
    <property type="entry name" value="Copper amine oxidase-like, N-terminal domain"/>
    <property type="match status" value="1"/>
</dbReference>
<dbReference type="Proteomes" id="UP001248709">
    <property type="component" value="Unassembled WGS sequence"/>
</dbReference>
<dbReference type="RefSeq" id="WP_025702344.1">
    <property type="nucleotide sequence ID" value="NZ_JAUSUY010000007.1"/>
</dbReference>
<dbReference type="EMBL" id="JAUSUY010000007">
    <property type="protein sequence ID" value="MDT3426614.1"/>
    <property type="molecule type" value="Genomic_DNA"/>
</dbReference>
<evidence type="ECO:0000313" key="3">
    <source>
        <dbReference type="EMBL" id="MDT3426614.1"/>
    </source>
</evidence>
<name>A0ABU3H718_9BACL</name>
<comment type="caution">
    <text evidence="3">The sequence shown here is derived from an EMBL/GenBank/DDBJ whole genome shotgun (WGS) entry which is preliminary data.</text>
</comment>
<dbReference type="InterPro" id="IPR012854">
    <property type="entry name" value="Cu_amine_oxidase-like_N"/>
</dbReference>
<accession>A0ABU3H718</accession>
<dbReference type="Pfam" id="PF07833">
    <property type="entry name" value="Cu_amine_oxidN1"/>
    <property type="match status" value="1"/>
</dbReference>
<feature type="signal peptide" evidence="1">
    <location>
        <begin position="1"/>
        <end position="24"/>
    </location>
</feature>
<feature type="chain" id="PRO_5046589838" description="Copper amine oxidase-like N-terminal domain-containing protein" evidence="1">
    <location>
        <begin position="25"/>
        <end position="259"/>
    </location>
</feature>
<organism evidence="3 4">
    <name type="scientific">Paenibacillus forsythiae</name>
    <dbReference type="NCBI Taxonomy" id="365616"/>
    <lineage>
        <taxon>Bacteria</taxon>
        <taxon>Bacillati</taxon>
        <taxon>Bacillota</taxon>
        <taxon>Bacilli</taxon>
        <taxon>Bacillales</taxon>
        <taxon>Paenibacillaceae</taxon>
        <taxon>Paenibacillus</taxon>
    </lineage>
</organism>
<protein>
    <recommendedName>
        <fullName evidence="2">Copper amine oxidase-like N-terminal domain-containing protein</fullName>
    </recommendedName>
</protein>
<keyword evidence="4" id="KW-1185">Reference proteome</keyword>
<dbReference type="InterPro" id="IPR036582">
    <property type="entry name" value="Mao_N_sf"/>
</dbReference>
<gene>
    <name evidence="3" type="ORF">J2Z22_002140</name>
</gene>
<keyword evidence="1" id="KW-0732">Signal</keyword>
<feature type="domain" description="Copper amine oxidase-like N-terminal" evidence="2">
    <location>
        <begin position="46"/>
        <end position="143"/>
    </location>
</feature>
<reference evidence="3 4" key="1">
    <citation type="submission" date="2023-07" db="EMBL/GenBank/DDBJ databases">
        <title>Genomic Encyclopedia of Type Strains, Phase IV (KMG-IV): sequencing the most valuable type-strain genomes for metagenomic binning, comparative biology and taxonomic classification.</title>
        <authorList>
            <person name="Goeker M."/>
        </authorList>
    </citation>
    <scope>NUCLEOTIDE SEQUENCE [LARGE SCALE GENOMIC DNA]</scope>
    <source>
        <strain evidence="3 4">T98</strain>
    </source>
</reference>